<dbReference type="InterPro" id="IPR036388">
    <property type="entry name" value="WH-like_DNA-bd_sf"/>
</dbReference>
<dbReference type="Gene3D" id="1.10.10.10">
    <property type="entry name" value="Winged helix-like DNA-binding domain superfamily/Winged helix DNA-binding domain"/>
    <property type="match status" value="1"/>
</dbReference>
<dbReference type="CDD" id="cd00090">
    <property type="entry name" value="HTH_ARSR"/>
    <property type="match status" value="1"/>
</dbReference>
<dbReference type="InterPro" id="IPR001845">
    <property type="entry name" value="HTH_ArsR_DNA-bd_dom"/>
</dbReference>
<dbReference type="InterPro" id="IPR036390">
    <property type="entry name" value="WH_DNA-bd_sf"/>
</dbReference>
<name>A0A7R7DKQ8_9ACTN</name>
<accession>A0A7R7DKQ8</accession>
<dbReference type="GO" id="GO:0003700">
    <property type="term" value="F:DNA-binding transcription factor activity"/>
    <property type="evidence" value="ECO:0007669"/>
    <property type="project" value="InterPro"/>
</dbReference>
<dbReference type="SUPFAM" id="SSF46785">
    <property type="entry name" value="Winged helix' DNA-binding domain"/>
    <property type="match status" value="1"/>
</dbReference>
<dbReference type="GO" id="GO:0046686">
    <property type="term" value="P:response to cadmium ion"/>
    <property type="evidence" value="ECO:0007669"/>
    <property type="project" value="TreeGrafter"/>
</dbReference>
<dbReference type="Pfam" id="PF12840">
    <property type="entry name" value="HTH_20"/>
    <property type="match status" value="1"/>
</dbReference>
<dbReference type="AlphaFoldDB" id="A0A7R7DKQ8"/>
<dbReference type="PANTHER" id="PTHR39168:SF1">
    <property type="entry name" value="TRANSCRIPTIONAL REGULATORY PROTEIN"/>
    <property type="match status" value="1"/>
</dbReference>
<dbReference type="SMART" id="SM00418">
    <property type="entry name" value="HTH_ARSR"/>
    <property type="match status" value="1"/>
</dbReference>
<dbReference type="GO" id="GO:0032791">
    <property type="term" value="F:lead ion binding"/>
    <property type="evidence" value="ECO:0007669"/>
    <property type="project" value="TreeGrafter"/>
</dbReference>
<protein>
    <submittedName>
        <fullName evidence="2">Transcriptional regulator</fullName>
    </submittedName>
</protein>
<keyword evidence="3" id="KW-1185">Reference proteome</keyword>
<dbReference type="PANTHER" id="PTHR39168">
    <property type="entry name" value="TRANSCRIPTIONAL REGULATOR-RELATED"/>
    <property type="match status" value="1"/>
</dbReference>
<dbReference type="GO" id="GO:0003677">
    <property type="term" value="F:DNA binding"/>
    <property type="evidence" value="ECO:0007669"/>
    <property type="project" value="TreeGrafter"/>
</dbReference>
<gene>
    <name evidence="2" type="ORF">Athai_10380</name>
</gene>
<evidence type="ECO:0000313" key="3">
    <source>
        <dbReference type="Proteomes" id="UP000611640"/>
    </source>
</evidence>
<dbReference type="EMBL" id="AP023355">
    <property type="protein sequence ID" value="BCJ33535.1"/>
    <property type="molecule type" value="Genomic_DNA"/>
</dbReference>
<sequence>MAARGIPGGDVDVSQVAALFADRTRARVLTALADGRALPASVLAAEAGVTAQAASAQLARLLSAGLISVERSGRHRYYRIAGSQVAAVLEALARISPTEPVRSLRQGTRAAALRAARTCYDHLAGRLGVQVLQGLLDRGALIATDGVGTPRRRAGDRLSQQLRTHPYRLGPTAADVFGALGVPDARLAPAPGGRPLLRACLDWSEQQHHLAGRLGADLLAGLLGHGWLIRSPGRRAVRLTPAGTAGLSSILGVSAGLSRSEPARRA</sequence>
<organism evidence="2 3">
    <name type="scientific">Actinocatenispora thailandica</name>
    <dbReference type="NCBI Taxonomy" id="227318"/>
    <lineage>
        <taxon>Bacteria</taxon>
        <taxon>Bacillati</taxon>
        <taxon>Actinomycetota</taxon>
        <taxon>Actinomycetes</taxon>
        <taxon>Micromonosporales</taxon>
        <taxon>Micromonosporaceae</taxon>
        <taxon>Actinocatenispora</taxon>
    </lineage>
</organism>
<dbReference type="RefSeq" id="WP_203960407.1">
    <property type="nucleotide sequence ID" value="NZ_AP023355.1"/>
</dbReference>
<dbReference type="GO" id="GO:0097063">
    <property type="term" value="F:cadmium ion sensor activity"/>
    <property type="evidence" value="ECO:0007669"/>
    <property type="project" value="TreeGrafter"/>
</dbReference>
<dbReference type="NCBIfam" id="NF033788">
    <property type="entry name" value="HTH_metalloreg"/>
    <property type="match status" value="1"/>
</dbReference>
<feature type="domain" description="HTH arsR-type" evidence="1">
    <location>
        <begin position="6"/>
        <end position="100"/>
    </location>
</feature>
<dbReference type="InterPro" id="IPR052543">
    <property type="entry name" value="HTH_Metal-responsive_Reg"/>
</dbReference>
<dbReference type="InterPro" id="IPR011991">
    <property type="entry name" value="ArsR-like_HTH"/>
</dbReference>
<proteinExistence type="predicted"/>
<dbReference type="KEGG" id="atl:Athai_10380"/>
<dbReference type="PROSITE" id="PS50987">
    <property type="entry name" value="HTH_ARSR_2"/>
    <property type="match status" value="1"/>
</dbReference>
<dbReference type="PRINTS" id="PR00778">
    <property type="entry name" value="HTHARSR"/>
</dbReference>
<evidence type="ECO:0000259" key="1">
    <source>
        <dbReference type="PROSITE" id="PS50987"/>
    </source>
</evidence>
<dbReference type="Proteomes" id="UP000611640">
    <property type="component" value="Chromosome"/>
</dbReference>
<reference evidence="2 3" key="1">
    <citation type="submission" date="2020-08" db="EMBL/GenBank/DDBJ databases">
        <title>Whole genome shotgun sequence of Actinocatenispora thailandica NBRC 105041.</title>
        <authorList>
            <person name="Komaki H."/>
            <person name="Tamura T."/>
        </authorList>
    </citation>
    <scope>NUCLEOTIDE SEQUENCE [LARGE SCALE GENOMIC DNA]</scope>
    <source>
        <strain evidence="2 3">NBRC 105041</strain>
    </source>
</reference>
<evidence type="ECO:0000313" key="2">
    <source>
        <dbReference type="EMBL" id="BCJ33535.1"/>
    </source>
</evidence>
<dbReference type="GO" id="GO:0010288">
    <property type="term" value="P:response to lead ion"/>
    <property type="evidence" value="ECO:0007669"/>
    <property type="project" value="TreeGrafter"/>
</dbReference>